<dbReference type="InterPro" id="IPR018274">
    <property type="entry name" value="PEP_util_AS"/>
</dbReference>
<evidence type="ECO:0000256" key="5">
    <source>
        <dbReference type="ARBA" id="ARBA00022723"/>
    </source>
</evidence>
<keyword evidence="9" id="KW-0460">Magnesium</keyword>
<protein>
    <recommendedName>
        <fullName evidence="3">pyruvate, phosphate dikinase</fullName>
        <ecNumber evidence="3">2.7.9.1</ecNumber>
    </recommendedName>
</protein>
<dbReference type="EC" id="2.7.9.1" evidence="3"/>
<keyword evidence="7" id="KW-0418">Kinase</keyword>
<dbReference type="SUPFAM" id="SSF52009">
    <property type="entry name" value="Phosphohistidine domain"/>
    <property type="match status" value="1"/>
</dbReference>
<keyword evidence="8" id="KW-0067">ATP-binding</keyword>
<dbReference type="InterPro" id="IPR023151">
    <property type="entry name" value="PEP_util_CS"/>
</dbReference>
<dbReference type="SUPFAM" id="SSF56059">
    <property type="entry name" value="Glutathione synthetase ATP-binding domain-like"/>
    <property type="match status" value="1"/>
</dbReference>
<gene>
    <name evidence="15" type="ORF">TeGR_g3606</name>
</gene>
<dbReference type="InterPro" id="IPR000121">
    <property type="entry name" value="PEP_util_C"/>
</dbReference>
<dbReference type="InterPro" id="IPR040442">
    <property type="entry name" value="Pyrv_kinase-like_dom_sf"/>
</dbReference>
<dbReference type="Gene3D" id="1.10.189.10">
    <property type="entry name" value="Pyruvate Phosphate Dikinase, domain 2"/>
    <property type="match status" value="1"/>
</dbReference>
<dbReference type="InterPro" id="IPR010121">
    <property type="entry name" value="Pyruvate_phosphate_dikinase"/>
</dbReference>
<name>A0ABQ6MTB0_9STRA</name>
<dbReference type="Pfam" id="PF00391">
    <property type="entry name" value="PEP-utilizers"/>
    <property type="match status" value="1"/>
</dbReference>
<evidence type="ECO:0000256" key="7">
    <source>
        <dbReference type="ARBA" id="ARBA00022777"/>
    </source>
</evidence>
<dbReference type="Gene3D" id="3.30.470.20">
    <property type="entry name" value="ATP-grasp fold, B domain"/>
    <property type="match status" value="1"/>
</dbReference>
<keyword evidence="6" id="KW-0547">Nucleotide-binding</keyword>
<proteinExistence type="inferred from homology"/>
<feature type="domain" description="Pyruvate phosphate dikinase AMP/ATP-binding" evidence="13">
    <location>
        <begin position="64"/>
        <end position="112"/>
    </location>
</feature>
<organism evidence="15 16">
    <name type="scientific">Tetraparma gracilis</name>
    <dbReference type="NCBI Taxonomy" id="2962635"/>
    <lineage>
        <taxon>Eukaryota</taxon>
        <taxon>Sar</taxon>
        <taxon>Stramenopiles</taxon>
        <taxon>Ochrophyta</taxon>
        <taxon>Bolidophyceae</taxon>
        <taxon>Parmales</taxon>
        <taxon>Triparmaceae</taxon>
        <taxon>Tetraparma</taxon>
    </lineage>
</organism>
<dbReference type="InterPro" id="IPR036637">
    <property type="entry name" value="Phosphohistidine_dom_sf"/>
</dbReference>
<evidence type="ECO:0000259" key="12">
    <source>
        <dbReference type="Pfam" id="PF00391"/>
    </source>
</evidence>
<dbReference type="InterPro" id="IPR002192">
    <property type="entry name" value="PPDK_AMP/ATP-bd"/>
</dbReference>
<dbReference type="Pfam" id="PF01326">
    <property type="entry name" value="PPDK_N"/>
    <property type="match status" value="1"/>
</dbReference>
<dbReference type="Gene3D" id="3.50.30.10">
    <property type="entry name" value="Phosphohistidine domain"/>
    <property type="match status" value="1"/>
</dbReference>
<accession>A0ABQ6MTB0</accession>
<dbReference type="Proteomes" id="UP001165060">
    <property type="component" value="Unassembled WGS sequence"/>
</dbReference>
<dbReference type="Pfam" id="PF02896">
    <property type="entry name" value="PEP-utilizers_C"/>
    <property type="match status" value="1"/>
</dbReference>
<feature type="region of interest" description="Disordered" evidence="11">
    <location>
        <begin position="1"/>
        <end position="21"/>
    </location>
</feature>
<comment type="cofactor">
    <cofactor evidence="1">
        <name>Mg(2+)</name>
        <dbReference type="ChEBI" id="CHEBI:18420"/>
    </cofactor>
</comment>
<dbReference type="SUPFAM" id="SSF51621">
    <property type="entry name" value="Phosphoenolpyruvate/pyruvate domain"/>
    <property type="match status" value="1"/>
</dbReference>
<evidence type="ECO:0000256" key="1">
    <source>
        <dbReference type="ARBA" id="ARBA00001946"/>
    </source>
</evidence>
<evidence type="ECO:0000259" key="14">
    <source>
        <dbReference type="Pfam" id="PF02896"/>
    </source>
</evidence>
<evidence type="ECO:0000256" key="3">
    <source>
        <dbReference type="ARBA" id="ARBA00011994"/>
    </source>
</evidence>
<evidence type="ECO:0000256" key="2">
    <source>
        <dbReference type="ARBA" id="ARBA00007837"/>
    </source>
</evidence>
<dbReference type="PROSITE" id="PS00742">
    <property type="entry name" value="PEP_ENZYMES_2"/>
    <property type="match status" value="1"/>
</dbReference>
<dbReference type="PROSITE" id="PS00370">
    <property type="entry name" value="PEP_ENZYMES_PHOS_SITE"/>
    <property type="match status" value="1"/>
</dbReference>
<evidence type="ECO:0000313" key="15">
    <source>
        <dbReference type="EMBL" id="GMI31856.1"/>
    </source>
</evidence>
<evidence type="ECO:0000256" key="10">
    <source>
        <dbReference type="SAM" id="Coils"/>
    </source>
</evidence>
<feature type="non-terminal residue" evidence="15">
    <location>
        <position position="1"/>
    </location>
</feature>
<comment type="similarity">
    <text evidence="2">Belongs to the PEP-utilizing enzyme family.</text>
</comment>
<dbReference type="PANTHER" id="PTHR22931">
    <property type="entry name" value="PHOSPHOENOLPYRUVATE DIKINASE-RELATED"/>
    <property type="match status" value="1"/>
</dbReference>
<sequence>PPPPPPRGSTSGTGVCFTRDPNNGNTDLFGEFLINAQGEDVVAGTRTPQPISELAEAMPECYAEFKKNTEILEREYGDMQDIEFTVQENKLFMLQTRNGKRGGEAAVQIAVDLHAEGLITKEEAIQKVLPEHLDQILHPKFADTSSDEYKSALLAKGLPASPGAAVGKVAFSNEKVVANKEAGIPSVLVRDETSPDDVEGMYGSEGILTARGGMTSHAAVVARGWGRPCICGCSALRIDEKAGTLVVELENGETRTFKEGDDISLNGNTGEILGGELAVSPPAITGNLEKFMGWVDDIREIDVLANADTPDDAAEARKNGANGIGLTRTEHMFFLPERIERVRQMILGDEAKSAEALEDLLKYQREDFEGIFKAMDSKKVTIRLLDPPLHEFLPSTEDKEIMTSLASNLGTSLEELKRKIEDAEEVNPMLGLRGCRLGITRPEIIEMQARAVIEACLNAKAAGVDARPDIMIPLVGRVEEFRDQAKLVRDTAEAVFKERGQTCEYKVGTMIEIPRAALMAGEIAKEADFFSFGSNDLTQMTFGYSRDDVGTFLPKYLSKGILLDDPFVTLDQEGVGSLMKMAIERGRAEKPDLTIGVCGEHGGDPRSVKFFDEAGLTYVSCSPFRVPIARLSAAQATIEKKNKK</sequence>
<dbReference type="InterPro" id="IPR008279">
    <property type="entry name" value="PEP-util_enz_mobile_dom"/>
</dbReference>
<reference evidence="15 16" key="1">
    <citation type="journal article" date="2023" name="Commun. Biol.">
        <title>Genome analysis of Parmales, the sister group of diatoms, reveals the evolutionary specialization of diatoms from phago-mixotrophs to photoautotrophs.</title>
        <authorList>
            <person name="Ban H."/>
            <person name="Sato S."/>
            <person name="Yoshikawa S."/>
            <person name="Yamada K."/>
            <person name="Nakamura Y."/>
            <person name="Ichinomiya M."/>
            <person name="Sato N."/>
            <person name="Blanc-Mathieu R."/>
            <person name="Endo H."/>
            <person name="Kuwata A."/>
            <person name="Ogata H."/>
        </authorList>
    </citation>
    <scope>NUCLEOTIDE SEQUENCE [LARGE SCALE GENOMIC DNA]</scope>
</reference>
<keyword evidence="16" id="KW-1185">Reference proteome</keyword>
<evidence type="ECO:0000256" key="9">
    <source>
        <dbReference type="ARBA" id="ARBA00022842"/>
    </source>
</evidence>
<evidence type="ECO:0000256" key="4">
    <source>
        <dbReference type="ARBA" id="ARBA00022679"/>
    </source>
</evidence>
<evidence type="ECO:0000256" key="6">
    <source>
        <dbReference type="ARBA" id="ARBA00022741"/>
    </source>
</evidence>
<keyword evidence="5" id="KW-0479">Metal-binding</keyword>
<evidence type="ECO:0000256" key="11">
    <source>
        <dbReference type="SAM" id="MobiDB-lite"/>
    </source>
</evidence>
<keyword evidence="4" id="KW-0808">Transferase</keyword>
<dbReference type="InterPro" id="IPR015813">
    <property type="entry name" value="Pyrv/PenolPyrv_kinase-like_dom"/>
</dbReference>
<comment type="caution">
    <text evidence="15">The sequence shown here is derived from an EMBL/GenBank/DDBJ whole genome shotgun (WGS) entry which is preliminary data.</text>
</comment>
<dbReference type="PANTHER" id="PTHR22931:SF9">
    <property type="entry name" value="PYRUVATE, PHOSPHATE DIKINASE 1, CHLOROPLASTIC"/>
    <property type="match status" value="1"/>
</dbReference>
<dbReference type="NCBIfam" id="TIGR01828">
    <property type="entry name" value="pyru_phos_dikin"/>
    <property type="match status" value="1"/>
</dbReference>
<evidence type="ECO:0000256" key="8">
    <source>
        <dbReference type="ARBA" id="ARBA00022840"/>
    </source>
</evidence>
<dbReference type="Gene3D" id="3.20.20.60">
    <property type="entry name" value="Phosphoenolpyruvate-binding domains"/>
    <property type="match status" value="1"/>
</dbReference>
<feature type="domain" description="PEP-utilising enzyme C-terminal" evidence="14">
    <location>
        <begin position="286"/>
        <end position="636"/>
    </location>
</feature>
<keyword evidence="10" id="KW-0175">Coiled coil</keyword>
<feature type="domain" description="PEP-utilising enzyme mobile" evidence="12">
    <location>
        <begin position="186"/>
        <end position="270"/>
    </location>
</feature>
<feature type="coiled-coil region" evidence="10">
    <location>
        <begin position="406"/>
        <end position="433"/>
    </location>
</feature>
<dbReference type="EMBL" id="BRYB01000528">
    <property type="protein sequence ID" value="GMI31856.1"/>
    <property type="molecule type" value="Genomic_DNA"/>
</dbReference>
<evidence type="ECO:0000313" key="16">
    <source>
        <dbReference type="Proteomes" id="UP001165060"/>
    </source>
</evidence>
<evidence type="ECO:0000259" key="13">
    <source>
        <dbReference type="Pfam" id="PF01326"/>
    </source>
</evidence>